<reference evidence="3" key="1">
    <citation type="submission" date="2021-06" db="EMBL/GenBank/DDBJ databases">
        <authorList>
            <person name="Kallberg Y."/>
            <person name="Tangrot J."/>
            <person name="Rosling A."/>
        </authorList>
    </citation>
    <scope>NUCLEOTIDE SEQUENCE</scope>
    <source>
        <strain evidence="3">FL966</strain>
    </source>
</reference>
<feature type="coiled-coil region" evidence="1">
    <location>
        <begin position="11"/>
        <end position="61"/>
    </location>
</feature>
<feature type="region of interest" description="Disordered" evidence="2">
    <location>
        <begin position="77"/>
        <end position="96"/>
    </location>
</feature>
<evidence type="ECO:0000256" key="1">
    <source>
        <dbReference type="SAM" id="Coils"/>
    </source>
</evidence>
<dbReference type="OrthoDB" id="2420497at2759"/>
<evidence type="ECO:0000313" key="4">
    <source>
        <dbReference type="Proteomes" id="UP000789759"/>
    </source>
</evidence>
<dbReference type="Proteomes" id="UP000789759">
    <property type="component" value="Unassembled WGS sequence"/>
</dbReference>
<proteinExistence type="predicted"/>
<accession>A0A9N9J923</accession>
<organism evidence="3 4">
    <name type="scientific">Cetraspora pellucida</name>
    <dbReference type="NCBI Taxonomy" id="1433469"/>
    <lineage>
        <taxon>Eukaryota</taxon>
        <taxon>Fungi</taxon>
        <taxon>Fungi incertae sedis</taxon>
        <taxon>Mucoromycota</taxon>
        <taxon>Glomeromycotina</taxon>
        <taxon>Glomeromycetes</taxon>
        <taxon>Diversisporales</taxon>
        <taxon>Gigasporaceae</taxon>
        <taxon>Cetraspora</taxon>
    </lineage>
</organism>
<feature type="compositionally biased region" description="Basic and acidic residues" evidence="2">
    <location>
        <begin position="82"/>
        <end position="95"/>
    </location>
</feature>
<protein>
    <submittedName>
        <fullName evidence="3">22427_t:CDS:1</fullName>
    </submittedName>
</protein>
<dbReference type="AlphaFoldDB" id="A0A9N9J923"/>
<feature type="non-terminal residue" evidence="3">
    <location>
        <position position="1"/>
    </location>
</feature>
<sequence>KYFPTEARMNKDQLKELLDGLTTSFAQTQEKGYQKKLKEELGNLSQKIEQIALNYATLNEQHTKESRGRTIEVPISHTGTESLKEPQKDDWEKGSGDTFDEFTYEDEELDEIDGYYTVESSDDEIDLYSNPWKDEVSPTIYLTIVKEVPIQKNKEETKPTLKEQLEKFVQTDTLNSREKEEARTFFKKEGCLLTISLDKLGTTSLVTHHIDTGDAKPIKQHFYRTSPDEQEFLDEELESLERQGLGAVLHRAGKMHNDTDALSRQHDPQEVGSNRVEADVSTQKCRKWLLSLAECDAEECYRRRRLTAHNDYDEWDDSECIDNETEAWWDLNEEFETYLMVEEAPDKEEKDIKLEEYVDSRGNPSERAASVNGHELGSHGATPMEFQKLTMGIDLGYTEPLDEGAINADREIQLRRNDRPIIVKPLKLNSEPSRLN</sequence>
<evidence type="ECO:0000256" key="2">
    <source>
        <dbReference type="SAM" id="MobiDB-lite"/>
    </source>
</evidence>
<comment type="caution">
    <text evidence="3">The sequence shown here is derived from an EMBL/GenBank/DDBJ whole genome shotgun (WGS) entry which is preliminary data.</text>
</comment>
<keyword evidence="1" id="KW-0175">Coiled coil</keyword>
<keyword evidence="4" id="KW-1185">Reference proteome</keyword>
<dbReference type="EMBL" id="CAJVQA010020680">
    <property type="protein sequence ID" value="CAG8765061.1"/>
    <property type="molecule type" value="Genomic_DNA"/>
</dbReference>
<gene>
    <name evidence="3" type="ORF">CPELLU_LOCUS15535</name>
</gene>
<evidence type="ECO:0000313" key="3">
    <source>
        <dbReference type="EMBL" id="CAG8765061.1"/>
    </source>
</evidence>
<name>A0A9N9J923_9GLOM</name>